<feature type="transmembrane region" description="Helical" evidence="2">
    <location>
        <begin position="119"/>
        <end position="141"/>
    </location>
</feature>
<dbReference type="Pfam" id="PF06025">
    <property type="entry name" value="DUF913"/>
    <property type="match status" value="2"/>
</dbReference>
<reference evidence="5" key="1">
    <citation type="submission" date="2020-11" db="EMBL/GenBank/DDBJ databases">
        <authorList>
            <person name="Tran Van P."/>
        </authorList>
    </citation>
    <scope>NUCLEOTIDE SEQUENCE</scope>
</reference>
<dbReference type="OrthoDB" id="6380671at2759"/>
<evidence type="ECO:0000256" key="1">
    <source>
        <dbReference type="SAM" id="MobiDB-lite"/>
    </source>
</evidence>
<dbReference type="Pfam" id="PF06012">
    <property type="entry name" value="DUF908"/>
    <property type="match status" value="1"/>
</dbReference>
<feature type="domain" description="DUF913" evidence="4">
    <location>
        <begin position="630"/>
        <end position="695"/>
    </location>
</feature>
<evidence type="ECO:0000259" key="4">
    <source>
        <dbReference type="Pfam" id="PF06025"/>
    </source>
</evidence>
<feature type="domain" description="DUF908" evidence="3">
    <location>
        <begin position="91"/>
        <end position="234"/>
    </location>
</feature>
<feature type="region of interest" description="Disordered" evidence="1">
    <location>
        <begin position="521"/>
        <end position="550"/>
    </location>
</feature>
<protein>
    <submittedName>
        <fullName evidence="5">Uncharacterized protein</fullName>
    </submittedName>
</protein>
<evidence type="ECO:0000313" key="5">
    <source>
        <dbReference type="EMBL" id="CAD7230991.1"/>
    </source>
</evidence>
<dbReference type="InterPro" id="IPR016024">
    <property type="entry name" value="ARM-type_fold"/>
</dbReference>
<gene>
    <name evidence="5" type="ORF">CTOB1V02_LOCUS8846</name>
</gene>
<dbReference type="EMBL" id="OB663109">
    <property type="protein sequence ID" value="CAD7230991.1"/>
    <property type="molecule type" value="Genomic_DNA"/>
</dbReference>
<dbReference type="InterPro" id="IPR010314">
    <property type="entry name" value="E3_Ub_ligase_DUF913"/>
</dbReference>
<dbReference type="SUPFAM" id="SSF48371">
    <property type="entry name" value="ARM repeat"/>
    <property type="match status" value="1"/>
</dbReference>
<dbReference type="AlphaFoldDB" id="A0A7R8WKY6"/>
<sequence>MKIDRSKCRRVTSELPADCRGFIERLKGCSEEGLLQEFQRNEHWSYGKCELYHWVDVLDICDTILEKACRTHPSNPWVLNLDNPSNKQLKELALWTLHFTTLLIEHSFSRTLYNSMEHLCALLASSDMNIVMAVLNLLFMFSKRSSFIGRLPAEKKEGLLKRLSLLAQSWGGKDNGFGLADICKDQPISVSCRNICKDQPISVSYGNICKDQPISAFPTSATTLHFEYYTESMGSAAHKNLIHLERVHEMEGATLPGLMLQLQQQHPMDDDQQMDLYTRLRLAMGFPDYRKRLQFVQARLQALSIMVYSSTTADNLTPLLYTGLLEEIVEVLEVKNHQLMGDKDHFSIPTAKKLIEEIKAAALRTLTAIIHLDRAFPKLSTIIDVTEASSYHGFLPVLVRNCISSLVDGTTPQYPLHLATALFSFLYHLASYEGGGEALVSCGMMESLLKVVNWPGPDPEKITFVTRAVRVIDLITNVDMTAFQAHQGLSAFISRLESEVEICRQQQPFVIRVPARPPPSFDPLLPSTSAGPSASESDADAHLSGLTGSSTSVEIPDKPVPGITCLAQRGALIKSMLNFLKKAFQDQSFAEHIRHGRTDGNQPFEIYFFCNIAIFKKRGIVFETAMLTFAVMDGSLPSTLAHIISNAEYYGASLFLLATDVVSAYVFQEPALLSSLQDRGLTDVILEALLNKPVRMILPLSTHYGSSL</sequence>
<keyword evidence="2" id="KW-1133">Transmembrane helix</keyword>
<name>A0A7R8WKY6_9CRUS</name>
<keyword evidence="2" id="KW-0472">Membrane</keyword>
<organism evidence="5">
    <name type="scientific">Cyprideis torosa</name>
    <dbReference type="NCBI Taxonomy" id="163714"/>
    <lineage>
        <taxon>Eukaryota</taxon>
        <taxon>Metazoa</taxon>
        <taxon>Ecdysozoa</taxon>
        <taxon>Arthropoda</taxon>
        <taxon>Crustacea</taxon>
        <taxon>Oligostraca</taxon>
        <taxon>Ostracoda</taxon>
        <taxon>Podocopa</taxon>
        <taxon>Podocopida</taxon>
        <taxon>Cytherocopina</taxon>
        <taxon>Cytheroidea</taxon>
        <taxon>Cytherideidae</taxon>
        <taxon>Cyprideis</taxon>
    </lineage>
</organism>
<proteinExistence type="predicted"/>
<feature type="domain" description="DUF913" evidence="4">
    <location>
        <begin position="466"/>
        <end position="595"/>
    </location>
</feature>
<evidence type="ECO:0000259" key="3">
    <source>
        <dbReference type="Pfam" id="PF06012"/>
    </source>
</evidence>
<dbReference type="InterPro" id="IPR010309">
    <property type="entry name" value="E3_Ub_ligase_DUF908"/>
</dbReference>
<feature type="compositionally biased region" description="Polar residues" evidence="1">
    <location>
        <begin position="526"/>
        <end position="536"/>
    </location>
</feature>
<keyword evidence="2" id="KW-0812">Transmembrane</keyword>
<accession>A0A7R8WKY6</accession>
<evidence type="ECO:0000256" key="2">
    <source>
        <dbReference type="SAM" id="Phobius"/>
    </source>
</evidence>